<evidence type="ECO:0000313" key="2">
    <source>
        <dbReference type="EnsemblMetazoa" id="PHUM130780-PA"/>
    </source>
</evidence>
<evidence type="ECO:0000313" key="3">
    <source>
        <dbReference type="Proteomes" id="UP000009046"/>
    </source>
</evidence>
<dbReference type="EMBL" id="DS235090">
    <property type="protein sequence ID" value="EEB11736.1"/>
    <property type="molecule type" value="Genomic_DNA"/>
</dbReference>
<dbReference type="SUPFAM" id="SSF46938">
    <property type="entry name" value="CRAL/TRIO N-terminal domain"/>
    <property type="match status" value="1"/>
</dbReference>
<dbReference type="HOGENOM" id="CLU_2725232_0_0_1"/>
<dbReference type="InParanoid" id="E0VED0"/>
<reference evidence="1" key="2">
    <citation type="submission" date="2007-04" db="EMBL/GenBank/DDBJ databases">
        <title>The genome of the human body louse.</title>
        <authorList>
            <consortium name="The Human Body Louse Genome Consortium"/>
            <person name="Kirkness E."/>
            <person name="Walenz B."/>
            <person name="Hass B."/>
            <person name="Bruggner R."/>
            <person name="Strausberg R."/>
        </authorList>
    </citation>
    <scope>NUCLEOTIDE SEQUENCE</scope>
    <source>
        <strain evidence="1">USDA</strain>
    </source>
</reference>
<proteinExistence type="predicted"/>
<dbReference type="GeneID" id="8234096"/>
<dbReference type="EnsemblMetazoa" id="PHUM130780-RA">
    <property type="protein sequence ID" value="PHUM130780-PA"/>
    <property type="gene ID" value="PHUM130780"/>
</dbReference>
<dbReference type="CTD" id="8234096"/>
<keyword evidence="3" id="KW-1185">Reference proteome</keyword>
<dbReference type="VEuPathDB" id="VectorBase:PHUM130780"/>
<dbReference type="PROSITE" id="PS51257">
    <property type="entry name" value="PROKAR_LIPOPROTEIN"/>
    <property type="match status" value="1"/>
</dbReference>
<reference evidence="2" key="3">
    <citation type="submission" date="2021-02" db="UniProtKB">
        <authorList>
            <consortium name="EnsemblMetazoa"/>
        </authorList>
    </citation>
    <scope>IDENTIFICATION</scope>
    <source>
        <strain evidence="2">USDA</strain>
    </source>
</reference>
<dbReference type="RefSeq" id="XP_002424474.1">
    <property type="nucleotide sequence ID" value="XM_002424429.1"/>
</dbReference>
<organism>
    <name type="scientific">Pediculus humanus subsp. corporis</name>
    <name type="common">Body louse</name>
    <dbReference type="NCBI Taxonomy" id="121224"/>
    <lineage>
        <taxon>Eukaryota</taxon>
        <taxon>Metazoa</taxon>
        <taxon>Ecdysozoa</taxon>
        <taxon>Arthropoda</taxon>
        <taxon>Hexapoda</taxon>
        <taxon>Insecta</taxon>
        <taxon>Pterygota</taxon>
        <taxon>Neoptera</taxon>
        <taxon>Paraneoptera</taxon>
        <taxon>Psocodea</taxon>
        <taxon>Troctomorpha</taxon>
        <taxon>Phthiraptera</taxon>
        <taxon>Anoplura</taxon>
        <taxon>Pediculidae</taxon>
        <taxon>Pediculus</taxon>
    </lineage>
</organism>
<dbReference type="KEGG" id="phu:Phum_PHUM130780"/>
<dbReference type="InterPro" id="IPR036273">
    <property type="entry name" value="CRAL/TRIO_N_dom_sf"/>
</dbReference>
<reference evidence="1" key="1">
    <citation type="submission" date="2007-04" db="EMBL/GenBank/DDBJ databases">
        <title>Annotation of Pediculus humanus corporis strain USDA.</title>
        <authorList>
            <person name="Kirkness E."/>
            <person name="Hannick L."/>
            <person name="Hass B."/>
            <person name="Bruggner R."/>
            <person name="Lawson D."/>
            <person name="Bidwell S."/>
            <person name="Joardar V."/>
            <person name="Caler E."/>
            <person name="Walenz B."/>
            <person name="Inman J."/>
            <person name="Schobel S."/>
            <person name="Galinsky K."/>
            <person name="Amedeo P."/>
            <person name="Strausberg R."/>
        </authorList>
    </citation>
    <scope>NUCLEOTIDE SEQUENCE</scope>
    <source>
        <strain evidence="1">USDA</strain>
    </source>
</reference>
<sequence length="72" mass="8792">MYKKNEEKIDEIKDWISSRSTFIQTFLQGCDGDVDKTKKTFENYFFVRQTVREFFFDRDPTREENMSAWETS</sequence>
<protein>
    <submittedName>
        <fullName evidence="1 2">Uncharacterized protein</fullName>
    </submittedName>
</protein>
<evidence type="ECO:0000313" key="1">
    <source>
        <dbReference type="EMBL" id="EEB11736.1"/>
    </source>
</evidence>
<dbReference type="EMBL" id="AAZO01001518">
    <property type="status" value="NOT_ANNOTATED_CDS"/>
    <property type="molecule type" value="Genomic_DNA"/>
</dbReference>
<dbReference type="Proteomes" id="UP000009046">
    <property type="component" value="Unassembled WGS sequence"/>
</dbReference>
<accession>E0VED0</accession>
<dbReference type="AlphaFoldDB" id="E0VED0"/>
<name>E0VED0_PEDHC</name>
<gene>
    <name evidence="2" type="primary">8234096</name>
    <name evidence="1" type="ORF">Phum_PHUM130780</name>
</gene>